<proteinExistence type="predicted"/>
<dbReference type="GO" id="GO:0016746">
    <property type="term" value="F:acyltransferase activity"/>
    <property type="evidence" value="ECO:0007669"/>
    <property type="project" value="InterPro"/>
</dbReference>
<reference evidence="2 3" key="1">
    <citation type="submission" date="2018-06" db="EMBL/GenBank/DDBJ databases">
        <title>Freshwater and sediment microbial communities from various areas in North America, analyzing microbe dynamics in response to fracking.</title>
        <authorList>
            <person name="Lamendella R."/>
        </authorList>
    </citation>
    <scope>NUCLEOTIDE SEQUENCE [LARGE SCALE GENOMIC DNA]</scope>
    <source>
        <strain evidence="2 3">99A</strain>
    </source>
</reference>
<comment type="caution">
    <text evidence="2">The sequence shown here is derived from an EMBL/GenBank/DDBJ whole genome shotgun (WGS) entry which is preliminary data.</text>
</comment>
<dbReference type="InterPro" id="IPR016039">
    <property type="entry name" value="Thiolase-like"/>
</dbReference>
<name>A0A329E6B9_VIBDI</name>
<dbReference type="InterPro" id="IPR014030">
    <property type="entry name" value="Ketoacyl_synth_N"/>
</dbReference>
<dbReference type="EMBL" id="QLTR01000020">
    <property type="protein sequence ID" value="RAS60917.1"/>
    <property type="molecule type" value="Genomic_DNA"/>
</dbReference>
<dbReference type="Proteomes" id="UP000248729">
    <property type="component" value="Unassembled WGS sequence"/>
</dbReference>
<evidence type="ECO:0000259" key="1">
    <source>
        <dbReference type="Pfam" id="PF13723"/>
    </source>
</evidence>
<evidence type="ECO:0000313" key="3">
    <source>
        <dbReference type="Proteomes" id="UP000248729"/>
    </source>
</evidence>
<accession>A0A329E6B9</accession>
<evidence type="ECO:0000313" key="2">
    <source>
        <dbReference type="EMBL" id="RAS60917.1"/>
    </source>
</evidence>
<protein>
    <submittedName>
        <fullName evidence="2">Beta-ketoacyl synthase-like protein</fullName>
    </submittedName>
</protein>
<gene>
    <name evidence="2" type="ORF">DET48_12025</name>
</gene>
<organism evidence="2 3">
    <name type="scientific">Vibrio diazotrophicus</name>
    <dbReference type="NCBI Taxonomy" id="685"/>
    <lineage>
        <taxon>Bacteria</taxon>
        <taxon>Pseudomonadati</taxon>
        <taxon>Pseudomonadota</taxon>
        <taxon>Gammaproteobacteria</taxon>
        <taxon>Vibrionales</taxon>
        <taxon>Vibrionaceae</taxon>
        <taxon>Vibrio</taxon>
    </lineage>
</organism>
<dbReference type="AlphaFoldDB" id="A0A329E6B9"/>
<dbReference type="Pfam" id="PF13723">
    <property type="entry name" value="Ketoacyl-synt_2"/>
    <property type="match status" value="1"/>
</dbReference>
<dbReference type="SUPFAM" id="SSF53901">
    <property type="entry name" value="Thiolase-like"/>
    <property type="match status" value="1"/>
</dbReference>
<feature type="domain" description="Beta-ketoacyl synthase-like N-terminal" evidence="1">
    <location>
        <begin position="37"/>
        <end position="248"/>
    </location>
</feature>
<sequence>MCSTTNQYVMSNQLHLISFNIDAWSANSLGISDLSDWQQWSKNHQWPEDEAIEAGLIPAMMRRRMSPLSKLAVQTAIHLLQEESIDYLVFSSRHGELRRSAELIRNILAGEEASPMNFSQSVHNTAAGLSTIATKQAIPVTSIAAGDNTFHSALIEAWIYLKQNPNAKVLLVDFDEPLPDDYSEYENKQFKGYALGLVLSAGHTWQVAQCKKTDTINTLPQALSFLTHYLCKQPHWIIEGERTSWEWQQA</sequence>